<dbReference type="AlphaFoldDB" id="A0AAE8MUH0"/>
<feature type="domain" description="Apple" evidence="3">
    <location>
        <begin position="137"/>
        <end position="224"/>
    </location>
</feature>
<dbReference type="CDD" id="cd12087">
    <property type="entry name" value="TM_EGFR-like"/>
    <property type="match status" value="1"/>
</dbReference>
<reference evidence="4" key="1">
    <citation type="submission" date="2018-03" db="EMBL/GenBank/DDBJ databases">
        <authorList>
            <person name="Guldener U."/>
        </authorList>
    </citation>
    <scope>NUCLEOTIDE SEQUENCE</scope>
</reference>
<feature type="transmembrane region" description="Helical" evidence="2">
    <location>
        <begin position="319"/>
        <end position="341"/>
    </location>
</feature>
<name>A0AAE8MUH0_9PEZI</name>
<feature type="compositionally biased region" description="Low complexity" evidence="1">
    <location>
        <begin position="271"/>
        <end position="281"/>
    </location>
</feature>
<evidence type="ECO:0000313" key="4">
    <source>
        <dbReference type="EMBL" id="SPO00082.1"/>
    </source>
</evidence>
<dbReference type="Proteomes" id="UP001187682">
    <property type="component" value="Unassembled WGS sequence"/>
</dbReference>
<evidence type="ECO:0000313" key="5">
    <source>
        <dbReference type="Proteomes" id="UP001187682"/>
    </source>
</evidence>
<dbReference type="InterPro" id="IPR003609">
    <property type="entry name" value="Pan_app"/>
</dbReference>
<keyword evidence="2" id="KW-0812">Transmembrane</keyword>
<keyword evidence="5" id="KW-1185">Reference proteome</keyword>
<gene>
    <name evidence="4" type="ORF">DNG_02934</name>
</gene>
<evidence type="ECO:0000256" key="2">
    <source>
        <dbReference type="SAM" id="Phobius"/>
    </source>
</evidence>
<accession>A0AAE8MUH0</accession>
<feature type="region of interest" description="Disordered" evidence="1">
    <location>
        <begin position="262"/>
        <end position="290"/>
    </location>
</feature>
<evidence type="ECO:0000259" key="3">
    <source>
        <dbReference type="PROSITE" id="PS50948"/>
    </source>
</evidence>
<feature type="compositionally biased region" description="Basic and acidic residues" evidence="1">
    <location>
        <begin position="409"/>
        <end position="419"/>
    </location>
</feature>
<evidence type="ECO:0000256" key="1">
    <source>
        <dbReference type="SAM" id="MobiDB-lite"/>
    </source>
</evidence>
<organism evidence="4 5">
    <name type="scientific">Cephalotrichum gorgonifer</name>
    <dbReference type="NCBI Taxonomy" id="2041049"/>
    <lineage>
        <taxon>Eukaryota</taxon>
        <taxon>Fungi</taxon>
        <taxon>Dikarya</taxon>
        <taxon>Ascomycota</taxon>
        <taxon>Pezizomycotina</taxon>
        <taxon>Sordariomycetes</taxon>
        <taxon>Hypocreomycetidae</taxon>
        <taxon>Microascales</taxon>
        <taxon>Microascaceae</taxon>
        <taxon>Cephalotrichum</taxon>
    </lineage>
</organism>
<comment type="caution">
    <text evidence="4">The sequence shown here is derived from an EMBL/GenBank/DDBJ whole genome shotgun (WGS) entry which is preliminary data.</text>
</comment>
<dbReference type="Gene3D" id="3.50.4.10">
    <property type="entry name" value="Hepatocyte Growth Factor"/>
    <property type="match status" value="1"/>
</dbReference>
<proteinExistence type="predicted"/>
<sequence length="430" mass="43733">MPGQRASPAAGRSLSLSHAHSHAYAHARRHLPAMRLERRSSAPCPGADGETLGTGLILTVSCGNFLQGDVIATIDEATSFGQCADFCGTFHPRCDGVNYSERDGCRLIGEGGAEDSRDSRRDDSAVAQYPTLAASTCVDGQRLQASGFESVCRQVINGGDMVQRHQITYEGCAADCAGTSGCVAFSYDSSMSMGFMNCYLKSAVEDGSMSALDGIDSGVLNSGASPSAPTNGASPLPNSGGFLTIVPGGNAAIQPTGVPSSSIAVANPLPSSGNGSDDSSSTAPETEPPVVTRVITVPQDSPSGSAEAGSSQGSASLSWVAAPVVGGVAAMLVIGVLVIMFRKKRRNGARGGGVMSSSGSVGGGAGWKSMFTMSGARGSGINRGMQRLDDDSEGLGGVPVYEVKGGKVALREESGDGKNRPMTGLFRTST</sequence>
<feature type="region of interest" description="Disordered" evidence="1">
    <location>
        <begin position="409"/>
        <end position="430"/>
    </location>
</feature>
<dbReference type="EMBL" id="ONZQ02000003">
    <property type="protein sequence ID" value="SPO00082.1"/>
    <property type="molecule type" value="Genomic_DNA"/>
</dbReference>
<dbReference type="PROSITE" id="PS50948">
    <property type="entry name" value="PAN"/>
    <property type="match status" value="1"/>
</dbReference>
<keyword evidence="2" id="KW-1133">Transmembrane helix</keyword>
<keyword evidence="2" id="KW-0472">Membrane</keyword>
<protein>
    <recommendedName>
        <fullName evidence="3">Apple domain-containing protein</fullName>
    </recommendedName>
</protein>